<evidence type="ECO:0000256" key="3">
    <source>
        <dbReference type="ARBA" id="ARBA00022833"/>
    </source>
</evidence>
<keyword evidence="2" id="KW-0863">Zinc-finger</keyword>
<dbReference type="InterPro" id="IPR018957">
    <property type="entry name" value="Znf_C3HC4_RING-type"/>
</dbReference>
<keyword evidence="6" id="KW-1185">Reference proteome</keyword>
<sequence>MNRNHKVKNNKEEVHKEEIPVPPRDVLLRMPLYSTPLTLEATNNAYRDFISRLIGMGFELEQAECAITMTNAESMETAVEFVFQHPDGLWHRFRPNDTIIAEMNKQPNETCLVTIFFFYYAYQRDDLCETCGLQYWRHFLDPNGTKIELSSLEQAPPNDLPARVTISVATRNEREEFKRELEQRVLLSQANRNVVAGSATSNSLSLSSTTTTTNPTITALLQEEANRPKPVGPTQLCGVCFDEKPEDGFYRAPCGHNYCIECLETHYRIKTQDADVLKVGCIDPNCDREIPEEEFTKFLRDPELLKKFRTFKKNKLLMLNPNA</sequence>
<dbReference type="Proteomes" id="UP000023152">
    <property type="component" value="Unassembled WGS sequence"/>
</dbReference>
<dbReference type="OrthoDB" id="10009520at2759"/>
<gene>
    <name evidence="5" type="ORF">RFI_09424</name>
</gene>
<reference evidence="5 6" key="1">
    <citation type="journal article" date="2013" name="Curr. Biol.">
        <title>The Genome of the Foraminiferan Reticulomyxa filosa.</title>
        <authorList>
            <person name="Glockner G."/>
            <person name="Hulsmann N."/>
            <person name="Schleicher M."/>
            <person name="Noegel A.A."/>
            <person name="Eichinger L."/>
            <person name="Gallinger C."/>
            <person name="Pawlowski J."/>
            <person name="Sierra R."/>
            <person name="Euteneuer U."/>
            <person name="Pillet L."/>
            <person name="Moustafa A."/>
            <person name="Platzer M."/>
            <person name="Groth M."/>
            <person name="Szafranski K."/>
            <person name="Schliwa M."/>
        </authorList>
    </citation>
    <scope>NUCLEOTIDE SEQUENCE [LARGE SCALE GENOMIC DNA]</scope>
</reference>
<dbReference type="Gene3D" id="3.30.40.10">
    <property type="entry name" value="Zinc/RING finger domain, C3HC4 (zinc finger)"/>
    <property type="match status" value="1"/>
</dbReference>
<dbReference type="InterPro" id="IPR017907">
    <property type="entry name" value="Znf_RING_CS"/>
</dbReference>
<dbReference type="EMBL" id="ASPP01007094">
    <property type="protein sequence ID" value="ETO27706.1"/>
    <property type="molecule type" value="Genomic_DNA"/>
</dbReference>
<dbReference type="PROSITE" id="PS00518">
    <property type="entry name" value="ZF_RING_1"/>
    <property type="match status" value="1"/>
</dbReference>
<evidence type="ECO:0000313" key="5">
    <source>
        <dbReference type="EMBL" id="ETO27706.1"/>
    </source>
</evidence>
<keyword evidence="3" id="KW-0862">Zinc</keyword>
<dbReference type="InterPro" id="IPR009060">
    <property type="entry name" value="UBA-like_sf"/>
</dbReference>
<evidence type="ECO:0000256" key="1">
    <source>
        <dbReference type="ARBA" id="ARBA00022723"/>
    </source>
</evidence>
<dbReference type="GO" id="GO:0008270">
    <property type="term" value="F:zinc ion binding"/>
    <property type="evidence" value="ECO:0007669"/>
    <property type="project" value="UniProtKB-KW"/>
</dbReference>
<dbReference type="GO" id="GO:0004842">
    <property type="term" value="F:ubiquitin-protein transferase activity"/>
    <property type="evidence" value="ECO:0007669"/>
    <property type="project" value="InterPro"/>
</dbReference>
<evidence type="ECO:0000313" key="6">
    <source>
        <dbReference type="Proteomes" id="UP000023152"/>
    </source>
</evidence>
<dbReference type="GO" id="GO:0016567">
    <property type="term" value="P:protein ubiquitination"/>
    <property type="evidence" value="ECO:0007669"/>
    <property type="project" value="InterPro"/>
</dbReference>
<protein>
    <submittedName>
        <fullName evidence="5">RING zinc finger-containing protein</fullName>
    </submittedName>
</protein>
<dbReference type="Pfam" id="PF00097">
    <property type="entry name" value="zf-C3HC4"/>
    <property type="match status" value="1"/>
</dbReference>
<dbReference type="InterPro" id="IPR015940">
    <property type="entry name" value="UBA"/>
</dbReference>
<dbReference type="CDD" id="cd23134">
    <property type="entry name" value="RING-HC_ITT1-like"/>
    <property type="match status" value="1"/>
</dbReference>
<dbReference type="Gene3D" id="1.10.8.10">
    <property type="entry name" value="DNA helicase RuvA subunit, C-terminal domain"/>
    <property type="match status" value="1"/>
</dbReference>
<evidence type="ECO:0000259" key="4">
    <source>
        <dbReference type="PROSITE" id="PS50030"/>
    </source>
</evidence>
<dbReference type="PROSITE" id="PS50030">
    <property type="entry name" value="UBA"/>
    <property type="match status" value="1"/>
</dbReference>
<feature type="domain" description="UBA" evidence="4">
    <location>
        <begin position="44"/>
        <end position="85"/>
    </location>
</feature>
<dbReference type="Pfam" id="PF22562">
    <property type="entry name" value="UBA_7"/>
    <property type="match status" value="1"/>
</dbReference>
<name>X6NNW0_RETFI</name>
<dbReference type="AlphaFoldDB" id="X6NNW0"/>
<dbReference type="InterPro" id="IPR013083">
    <property type="entry name" value="Znf_RING/FYVE/PHD"/>
</dbReference>
<dbReference type="InterPro" id="IPR031127">
    <property type="entry name" value="E3_UB_ligase_RBR"/>
</dbReference>
<accession>X6NNW0</accession>
<dbReference type="SUPFAM" id="SSF57850">
    <property type="entry name" value="RING/U-box"/>
    <property type="match status" value="1"/>
</dbReference>
<dbReference type="PANTHER" id="PTHR11685">
    <property type="entry name" value="RBR FAMILY RING FINGER AND IBR DOMAIN-CONTAINING"/>
    <property type="match status" value="1"/>
</dbReference>
<evidence type="ECO:0000256" key="2">
    <source>
        <dbReference type="ARBA" id="ARBA00022771"/>
    </source>
</evidence>
<keyword evidence="1" id="KW-0479">Metal-binding</keyword>
<dbReference type="SUPFAM" id="SSF46934">
    <property type="entry name" value="UBA-like"/>
    <property type="match status" value="1"/>
</dbReference>
<organism evidence="5 6">
    <name type="scientific">Reticulomyxa filosa</name>
    <dbReference type="NCBI Taxonomy" id="46433"/>
    <lineage>
        <taxon>Eukaryota</taxon>
        <taxon>Sar</taxon>
        <taxon>Rhizaria</taxon>
        <taxon>Retaria</taxon>
        <taxon>Foraminifera</taxon>
        <taxon>Monothalamids</taxon>
        <taxon>Reticulomyxidae</taxon>
        <taxon>Reticulomyxa</taxon>
    </lineage>
</organism>
<comment type="caution">
    <text evidence="5">The sequence shown here is derived from an EMBL/GenBank/DDBJ whole genome shotgun (WGS) entry which is preliminary data.</text>
</comment>
<proteinExistence type="predicted"/>